<reference evidence="2 3" key="1">
    <citation type="submission" date="2023-01" db="EMBL/GenBank/DDBJ databases">
        <authorList>
            <person name="Whitehead M."/>
        </authorList>
    </citation>
    <scope>NUCLEOTIDE SEQUENCE [LARGE SCALE GENOMIC DNA]</scope>
</reference>
<proteinExistence type="predicted"/>
<dbReference type="PANTHER" id="PTHR45913:SF19">
    <property type="entry name" value="LOW QUALITY PROTEIN: ZINC FINGER BED DOMAIN-CONTAINING PROTEIN 5-LIKE"/>
    <property type="match status" value="1"/>
</dbReference>
<name>A0AAV0VGG0_9HEMI</name>
<sequence>MQGRKENIISTSDKMESFKKKINLWLSCIKNDDFSCFSSVEESKIHLSINQKTELKNIMYEHLLTLSRNLKSYFPSLLTTEIQWVVSLYGPCGEENIKNANLSSTEKEQLLEISSDTTLKSKFYMSENDSFWISLQNEYPEVSKKALQILLPFSTSYMCESAFSILEVTKTKKRSTLKDIESELRVSLSTIRPRIEDLCSIRQSQVSH</sequence>
<dbReference type="Proteomes" id="UP001160148">
    <property type="component" value="Unassembled WGS sequence"/>
</dbReference>
<feature type="domain" description="HAT C-terminal dimerisation" evidence="1">
    <location>
        <begin position="130"/>
        <end position="178"/>
    </location>
</feature>
<dbReference type="PANTHER" id="PTHR45913">
    <property type="entry name" value="EPM2A-INTERACTING PROTEIN 1"/>
    <property type="match status" value="1"/>
</dbReference>
<dbReference type="Pfam" id="PF05699">
    <property type="entry name" value="Dimer_Tnp_hAT"/>
    <property type="match status" value="1"/>
</dbReference>
<accession>A0AAV0VGG0</accession>
<evidence type="ECO:0000313" key="3">
    <source>
        <dbReference type="Proteomes" id="UP001160148"/>
    </source>
</evidence>
<dbReference type="AlphaFoldDB" id="A0AAV0VGG0"/>
<organism evidence="2 3">
    <name type="scientific">Macrosiphum euphorbiae</name>
    <name type="common">potato aphid</name>
    <dbReference type="NCBI Taxonomy" id="13131"/>
    <lineage>
        <taxon>Eukaryota</taxon>
        <taxon>Metazoa</taxon>
        <taxon>Ecdysozoa</taxon>
        <taxon>Arthropoda</taxon>
        <taxon>Hexapoda</taxon>
        <taxon>Insecta</taxon>
        <taxon>Pterygota</taxon>
        <taxon>Neoptera</taxon>
        <taxon>Paraneoptera</taxon>
        <taxon>Hemiptera</taxon>
        <taxon>Sternorrhyncha</taxon>
        <taxon>Aphidomorpha</taxon>
        <taxon>Aphidoidea</taxon>
        <taxon>Aphididae</taxon>
        <taxon>Macrosiphini</taxon>
        <taxon>Macrosiphum</taxon>
    </lineage>
</organism>
<dbReference type="InterPro" id="IPR008906">
    <property type="entry name" value="HATC_C_dom"/>
</dbReference>
<evidence type="ECO:0000259" key="1">
    <source>
        <dbReference type="Pfam" id="PF05699"/>
    </source>
</evidence>
<evidence type="ECO:0000313" key="2">
    <source>
        <dbReference type="EMBL" id="CAI6343344.1"/>
    </source>
</evidence>
<dbReference type="GO" id="GO:0046983">
    <property type="term" value="F:protein dimerization activity"/>
    <property type="evidence" value="ECO:0007669"/>
    <property type="project" value="InterPro"/>
</dbReference>
<comment type="caution">
    <text evidence="2">The sequence shown here is derived from an EMBL/GenBank/DDBJ whole genome shotgun (WGS) entry which is preliminary data.</text>
</comment>
<protein>
    <recommendedName>
        <fullName evidence="1">HAT C-terminal dimerisation domain-containing protein</fullName>
    </recommendedName>
</protein>
<gene>
    <name evidence="2" type="ORF">MEUPH1_LOCUS625</name>
</gene>
<dbReference type="EMBL" id="CARXXK010000001">
    <property type="protein sequence ID" value="CAI6343344.1"/>
    <property type="molecule type" value="Genomic_DNA"/>
</dbReference>
<keyword evidence="3" id="KW-1185">Reference proteome</keyword>